<dbReference type="OrthoDB" id="9794556at2"/>
<feature type="domain" description="DUF58" evidence="1">
    <location>
        <begin position="52"/>
        <end position="258"/>
    </location>
</feature>
<dbReference type="Pfam" id="PF01882">
    <property type="entry name" value="DUF58"/>
    <property type="match status" value="1"/>
</dbReference>
<dbReference type="GeneID" id="53316587"/>
<keyword evidence="3" id="KW-1185">Reference proteome</keyword>
<proteinExistence type="predicted"/>
<dbReference type="InterPro" id="IPR002881">
    <property type="entry name" value="DUF58"/>
</dbReference>
<evidence type="ECO:0000313" key="2">
    <source>
        <dbReference type="EMBL" id="AMW34707.1"/>
    </source>
</evidence>
<dbReference type="STRING" id="1549855.AY555_05395"/>
<name>A0A143DDB1_9PROT</name>
<dbReference type="EMBL" id="CP014525">
    <property type="protein sequence ID" value="AMW34707.1"/>
    <property type="molecule type" value="Genomic_DNA"/>
</dbReference>
<accession>A0A143DDB1</accession>
<sequence>MKPGALPLYHRAEGLAANLPPLLLKAEQAAATLRGGNHRRRAAGYGDSFWQFRPWENGDTTSAIDWRQSARRDNLHIRQQEQVSARSLWFWCADGPSMAWHSSPHLPEKRDHARLLVLTLACLGLWAGEQVALLSPRMPPGSGRPALIRMATHLETPAPETDRTLPAPDPGTLRHSLVILVGDFLDPPDTLEHTLRIWTGAGIRGHLVQVLDPAEENLPFDGQIRFFQPGQVGTPGLLVSRVRDIREAYCRRLEAHRRHLETIAMQFGWTFSLHHTDRSLEPVLLGLHSRLGTHRMTGGPC</sequence>
<dbReference type="KEGG" id="hjo:AY555_05395"/>
<evidence type="ECO:0000259" key="1">
    <source>
        <dbReference type="Pfam" id="PF01882"/>
    </source>
</evidence>
<evidence type="ECO:0000313" key="3">
    <source>
        <dbReference type="Proteomes" id="UP000076066"/>
    </source>
</evidence>
<reference evidence="2 3" key="1">
    <citation type="submission" date="2016-02" db="EMBL/GenBank/DDBJ databases">
        <title>Complete Genome of H5569, the type strain of the newly described species Haematospirillium jordaniae.</title>
        <authorList>
            <person name="Nicholson A.C."/>
            <person name="Humrighouse B.W."/>
            <person name="Loparov V."/>
            <person name="McQuiston J.R."/>
        </authorList>
    </citation>
    <scope>NUCLEOTIDE SEQUENCE [LARGE SCALE GENOMIC DNA]</scope>
    <source>
        <strain evidence="2 3">H5569</strain>
    </source>
</reference>
<dbReference type="RefSeq" id="WP_066134414.1">
    <property type="nucleotide sequence ID" value="NZ_CP014525.1"/>
</dbReference>
<gene>
    <name evidence="2" type="ORF">AY555_05395</name>
</gene>
<protein>
    <recommendedName>
        <fullName evidence="1">DUF58 domain-containing protein</fullName>
    </recommendedName>
</protein>
<dbReference type="PANTHER" id="PTHR33608:SF6">
    <property type="entry name" value="BLL2464 PROTEIN"/>
    <property type="match status" value="1"/>
</dbReference>
<dbReference type="PANTHER" id="PTHR33608">
    <property type="entry name" value="BLL2464 PROTEIN"/>
    <property type="match status" value="1"/>
</dbReference>
<dbReference type="AlphaFoldDB" id="A0A143DDB1"/>
<organism evidence="2 3">
    <name type="scientific">Haematospirillum jordaniae</name>
    <dbReference type="NCBI Taxonomy" id="1549855"/>
    <lineage>
        <taxon>Bacteria</taxon>
        <taxon>Pseudomonadati</taxon>
        <taxon>Pseudomonadota</taxon>
        <taxon>Alphaproteobacteria</taxon>
        <taxon>Rhodospirillales</taxon>
        <taxon>Novispirillaceae</taxon>
        <taxon>Haematospirillum</taxon>
    </lineage>
</organism>
<dbReference type="Proteomes" id="UP000076066">
    <property type="component" value="Chromosome"/>
</dbReference>